<dbReference type="InterPro" id="IPR037923">
    <property type="entry name" value="HTH-like"/>
</dbReference>
<dbReference type="InterPro" id="IPR018060">
    <property type="entry name" value="HTH_AraC"/>
</dbReference>
<keyword evidence="2" id="KW-0238">DNA-binding</keyword>
<dbReference type="GO" id="GO:0003700">
    <property type="term" value="F:DNA-binding transcription factor activity"/>
    <property type="evidence" value="ECO:0007669"/>
    <property type="project" value="InterPro"/>
</dbReference>
<proteinExistence type="predicted"/>
<name>A0A5C5XCZ7_9PLAN</name>
<dbReference type="GO" id="GO:0043565">
    <property type="term" value="F:sequence-specific DNA binding"/>
    <property type="evidence" value="ECO:0007669"/>
    <property type="project" value="InterPro"/>
</dbReference>
<dbReference type="SUPFAM" id="SSF46689">
    <property type="entry name" value="Homeodomain-like"/>
    <property type="match status" value="2"/>
</dbReference>
<reference evidence="5 6" key="1">
    <citation type="submission" date="2019-02" db="EMBL/GenBank/DDBJ databases">
        <title>Deep-cultivation of Planctomycetes and their phenomic and genomic characterization uncovers novel biology.</title>
        <authorList>
            <person name="Wiegand S."/>
            <person name="Jogler M."/>
            <person name="Boedeker C."/>
            <person name="Pinto D."/>
            <person name="Vollmers J."/>
            <person name="Rivas-Marin E."/>
            <person name="Kohn T."/>
            <person name="Peeters S.H."/>
            <person name="Heuer A."/>
            <person name="Rast P."/>
            <person name="Oberbeckmann S."/>
            <person name="Bunk B."/>
            <person name="Jeske O."/>
            <person name="Meyerdierks A."/>
            <person name="Storesund J.E."/>
            <person name="Kallscheuer N."/>
            <person name="Luecker S."/>
            <person name="Lage O.M."/>
            <person name="Pohl T."/>
            <person name="Merkel B.J."/>
            <person name="Hornburger P."/>
            <person name="Mueller R.-W."/>
            <person name="Bruemmer F."/>
            <person name="Labrenz M."/>
            <person name="Spormann A.M."/>
            <person name="Op Den Camp H."/>
            <person name="Overmann J."/>
            <person name="Amann R."/>
            <person name="Jetten M.S.M."/>
            <person name="Mascher T."/>
            <person name="Medema M.H."/>
            <person name="Devos D.P."/>
            <person name="Kaster A.-K."/>
            <person name="Ovreas L."/>
            <person name="Rohde M."/>
            <person name="Galperin M.Y."/>
            <person name="Jogler C."/>
        </authorList>
    </citation>
    <scope>NUCLEOTIDE SEQUENCE [LARGE SCALE GENOMIC DNA]</scope>
    <source>
        <strain evidence="5 6">Pan54</strain>
    </source>
</reference>
<dbReference type="AlphaFoldDB" id="A0A5C5XCZ7"/>
<dbReference type="SMART" id="SM00342">
    <property type="entry name" value="HTH_ARAC"/>
    <property type="match status" value="1"/>
</dbReference>
<sequence>MTDHTTRKESFVYVPVTETQIKLGLYLTGSGTDVVGPDDVYPHQPHPELYNFTWNSGRVLPEYQFVFIAEGTGEFESKQTGKIEIKPGTMMILFPDVWHRYRPSKASGWTEYWISVNGDLIFDWQQRGILSPLDPVHHLQNAAVLIKQYNEIIRLITENPRHQPTSISARVLRIITEVLDQMQPVYPNMRSLGGKRHSAHVIAAMTEIWNHSHWQLSVSMVADRVGVNRRTLERLFEKEVGHTIHNELTKCRLDRATRMLIETQVPIKSVAYASGFSTASTMSRVFQRELNISPTEYRRAGQQVTSLTSRRNDSNS</sequence>
<evidence type="ECO:0000259" key="4">
    <source>
        <dbReference type="PROSITE" id="PS01124"/>
    </source>
</evidence>
<dbReference type="InterPro" id="IPR009057">
    <property type="entry name" value="Homeodomain-like_sf"/>
</dbReference>
<dbReference type="PANTHER" id="PTHR46796">
    <property type="entry name" value="HTH-TYPE TRANSCRIPTIONAL ACTIVATOR RHAS-RELATED"/>
    <property type="match status" value="1"/>
</dbReference>
<dbReference type="Proteomes" id="UP000316095">
    <property type="component" value="Unassembled WGS sequence"/>
</dbReference>
<keyword evidence="3" id="KW-0804">Transcription</keyword>
<evidence type="ECO:0000313" key="5">
    <source>
        <dbReference type="EMBL" id="TWT60668.1"/>
    </source>
</evidence>
<comment type="caution">
    <text evidence="5">The sequence shown here is derived from an EMBL/GenBank/DDBJ whole genome shotgun (WGS) entry which is preliminary data.</text>
</comment>
<dbReference type="Gene3D" id="1.10.10.60">
    <property type="entry name" value="Homeodomain-like"/>
    <property type="match status" value="1"/>
</dbReference>
<dbReference type="InterPro" id="IPR003313">
    <property type="entry name" value="AraC-bd"/>
</dbReference>
<organism evidence="5 6">
    <name type="scientific">Rubinisphaera italica</name>
    <dbReference type="NCBI Taxonomy" id="2527969"/>
    <lineage>
        <taxon>Bacteria</taxon>
        <taxon>Pseudomonadati</taxon>
        <taxon>Planctomycetota</taxon>
        <taxon>Planctomycetia</taxon>
        <taxon>Planctomycetales</taxon>
        <taxon>Planctomycetaceae</taxon>
        <taxon>Rubinisphaera</taxon>
    </lineage>
</organism>
<evidence type="ECO:0000256" key="1">
    <source>
        <dbReference type="ARBA" id="ARBA00023015"/>
    </source>
</evidence>
<gene>
    <name evidence="5" type="primary">xylR_2</name>
    <name evidence="5" type="ORF">Pan54_13820</name>
</gene>
<protein>
    <submittedName>
        <fullName evidence="5">Xylose operon regulatory protein</fullName>
    </submittedName>
</protein>
<dbReference type="InterPro" id="IPR050204">
    <property type="entry name" value="AraC_XylS_family_regulators"/>
</dbReference>
<dbReference type="Pfam" id="PF02311">
    <property type="entry name" value="AraC_binding"/>
    <property type="match status" value="1"/>
</dbReference>
<keyword evidence="1" id="KW-0805">Transcription regulation</keyword>
<dbReference type="Pfam" id="PF12833">
    <property type="entry name" value="HTH_18"/>
    <property type="match status" value="1"/>
</dbReference>
<feature type="domain" description="HTH araC/xylS-type" evidence="4">
    <location>
        <begin position="199"/>
        <end position="300"/>
    </location>
</feature>
<evidence type="ECO:0000313" key="6">
    <source>
        <dbReference type="Proteomes" id="UP000316095"/>
    </source>
</evidence>
<dbReference type="PROSITE" id="PS01124">
    <property type="entry name" value="HTH_ARAC_FAMILY_2"/>
    <property type="match status" value="1"/>
</dbReference>
<accession>A0A5C5XCZ7</accession>
<evidence type="ECO:0000256" key="3">
    <source>
        <dbReference type="ARBA" id="ARBA00023163"/>
    </source>
</evidence>
<dbReference type="RefSeq" id="WP_165441621.1">
    <property type="nucleotide sequence ID" value="NZ_SJPG01000001.1"/>
</dbReference>
<dbReference type="EMBL" id="SJPG01000001">
    <property type="protein sequence ID" value="TWT60668.1"/>
    <property type="molecule type" value="Genomic_DNA"/>
</dbReference>
<evidence type="ECO:0000256" key="2">
    <source>
        <dbReference type="ARBA" id="ARBA00023125"/>
    </source>
</evidence>
<keyword evidence="6" id="KW-1185">Reference proteome</keyword>
<dbReference type="SUPFAM" id="SSF51215">
    <property type="entry name" value="Regulatory protein AraC"/>
    <property type="match status" value="1"/>
</dbReference>